<dbReference type="OrthoDB" id="514320at2"/>
<dbReference type="EMBL" id="NMVO01000019">
    <property type="protein sequence ID" value="OYO07895.1"/>
    <property type="molecule type" value="Genomic_DNA"/>
</dbReference>
<accession>A0A255FW53</accession>
<dbReference type="Pfam" id="PF01510">
    <property type="entry name" value="Amidase_2"/>
    <property type="match status" value="1"/>
</dbReference>
<name>A0A255FW53_9ACTN</name>
<dbReference type="GO" id="GO:0009253">
    <property type="term" value="P:peptidoglycan catabolic process"/>
    <property type="evidence" value="ECO:0007669"/>
    <property type="project" value="InterPro"/>
</dbReference>
<dbReference type="GO" id="GO:0008270">
    <property type="term" value="F:zinc ion binding"/>
    <property type="evidence" value="ECO:0007669"/>
    <property type="project" value="InterPro"/>
</dbReference>
<feature type="transmembrane region" description="Helical" evidence="2">
    <location>
        <begin position="16"/>
        <end position="37"/>
    </location>
</feature>
<dbReference type="InterPro" id="IPR002502">
    <property type="entry name" value="Amidase_domain"/>
</dbReference>
<dbReference type="PANTHER" id="PTHR11022">
    <property type="entry name" value="PEPTIDOGLYCAN RECOGNITION PROTEIN"/>
    <property type="match status" value="1"/>
</dbReference>
<dbReference type="PANTHER" id="PTHR11022:SF41">
    <property type="entry name" value="PEPTIDOGLYCAN-RECOGNITION PROTEIN LC-RELATED"/>
    <property type="match status" value="1"/>
</dbReference>
<keyword evidence="2" id="KW-1133">Transmembrane helix</keyword>
<keyword evidence="2" id="KW-0812">Transmembrane</keyword>
<keyword evidence="6" id="KW-1185">Reference proteome</keyword>
<dbReference type="AlphaFoldDB" id="A0A255FW53"/>
<feature type="domain" description="Peptidoglycan recognition protein family" evidence="4">
    <location>
        <begin position="50"/>
        <end position="203"/>
    </location>
</feature>
<dbReference type="InterPro" id="IPR006311">
    <property type="entry name" value="TAT_signal"/>
</dbReference>
<accession>A0A4R6LYK9</accession>
<keyword evidence="2" id="KW-0472">Membrane</keyword>
<evidence type="ECO:0000259" key="4">
    <source>
        <dbReference type="SMART" id="SM00701"/>
    </source>
</evidence>
<dbReference type="RefSeq" id="WP_094407245.1">
    <property type="nucleotide sequence ID" value="NZ_NMVM01000001.1"/>
</dbReference>
<dbReference type="InterPro" id="IPR015510">
    <property type="entry name" value="PGRP"/>
</dbReference>
<organism evidence="5 6">
    <name type="scientific">Enemella evansiae</name>
    <dbReference type="NCBI Taxonomy" id="2016499"/>
    <lineage>
        <taxon>Bacteria</taxon>
        <taxon>Bacillati</taxon>
        <taxon>Actinomycetota</taxon>
        <taxon>Actinomycetes</taxon>
        <taxon>Propionibacteriales</taxon>
        <taxon>Propionibacteriaceae</taxon>
        <taxon>Enemella</taxon>
    </lineage>
</organism>
<proteinExistence type="inferred from homology"/>
<evidence type="ECO:0000313" key="5">
    <source>
        <dbReference type="EMBL" id="OYO07895.1"/>
    </source>
</evidence>
<dbReference type="InterPro" id="IPR036505">
    <property type="entry name" value="Amidase/PGRP_sf"/>
</dbReference>
<sequence>MDPYPSTGQRRVSRRALLGGGAAAGAAALGLGGYALFRDDGTPQPLVGAPRVAGTDDWGARSPDRSLRTLSYRPTYLVVHHTDTANTRDTSRNQAYSLARSIQNWHMQQGWGDSGQHFTVSRGGVVLEGRHGSLAAAQGGRRFVQGVHAPGSNRTGIGIETEGDYVSQLPPTAQRQALVQLLAWLCGQYRIPVSRIIGHRDSQGSNTDCPGARFHADLPRLRTEVTAFQRANS</sequence>
<dbReference type="SMART" id="SM00644">
    <property type="entry name" value="Ami_2"/>
    <property type="match status" value="1"/>
</dbReference>
<evidence type="ECO:0000259" key="3">
    <source>
        <dbReference type="SMART" id="SM00644"/>
    </source>
</evidence>
<dbReference type="SUPFAM" id="SSF55846">
    <property type="entry name" value="N-acetylmuramoyl-L-alanine amidase-like"/>
    <property type="match status" value="1"/>
</dbReference>
<protein>
    <submittedName>
        <fullName evidence="5">N-acetylmuramoyl-L-alanine amidase</fullName>
    </submittedName>
</protein>
<dbReference type="Proteomes" id="UP000215896">
    <property type="component" value="Unassembled WGS sequence"/>
</dbReference>
<comment type="similarity">
    <text evidence="1">Belongs to the N-acetylmuramoyl-L-alanine amidase 2 family.</text>
</comment>
<evidence type="ECO:0000256" key="2">
    <source>
        <dbReference type="SAM" id="Phobius"/>
    </source>
</evidence>
<comment type="caution">
    <text evidence="5">The sequence shown here is derived from an EMBL/GenBank/DDBJ whole genome shotgun (WGS) entry which is preliminary data.</text>
</comment>
<feature type="domain" description="N-acetylmuramoyl-L-alanine amidase" evidence="3">
    <location>
        <begin position="62"/>
        <end position="211"/>
    </location>
</feature>
<dbReference type="GO" id="GO:0008745">
    <property type="term" value="F:N-acetylmuramoyl-L-alanine amidase activity"/>
    <property type="evidence" value="ECO:0007669"/>
    <property type="project" value="InterPro"/>
</dbReference>
<dbReference type="InterPro" id="IPR006619">
    <property type="entry name" value="PGRP_domain_met/bac"/>
</dbReference>
<dbReference type="PROSITE" id="PS51318">
    <property type="entry name" value="TAT"/>
    <property type="match status" value="1"/>
</dbReference>
<dbReference type="CDD" id="cd06583">
    <property type="entry name" value="PGRP"/>
    <property type="match status" value="1"/>
</dbReference>
<evidence type="ECO:0000256" key="1">
    <source>
        <dbReference type="ARBA" id="ARBA00007553"/>
    </source>
</evidence>
<gene>
    <name evidence="5" type="ORF">CGZ94_20730</name>
</gene>
<evidence type="ECO:0000313" key="6">
    <source>
        <dbReference type="Proteomes" id="UP000215896"/>
    </source>
</evidence>
<dbReference type="SMART" id="SM00701">
    <property type="entry name" value="PGRP"/>
    <property type="match status" value="1"/>
</dbReference>
<reference evidence="5 6" key="1">
    <citation type="submission" date="2017-07" db="EMBL/GenBank/DDBJ databases">
        <title>Draft whole genome sequences of clinical Proprionibacteriaceae strains.</title>
        <authorList>
            <person name="Bernier A.-M."/>
            <person name="Bernard K."/>
            <person name="Domingo M.-C."/>
        </authorList>
    </citation>
    <scope>NUCLEOTIDE SEQUENCE [LARGE SCALE GENOMIC DNA]</scope>
    <source>
        <strain evidence="5 6">NML 030167</strain>
    </source>
</reference>
<dbReference type="Gene3D" id="3.40.80.10">
    <property type="entry name" value="Peptidoglycan recognition protein-like"/>
    <property type="match status" value="1"/>
</dbReference>